<dbReference type="Proteomes" id="UP001202328">
    <property type="component" value="Unassembled WGS sequence"/>
</dbReference>
<feature type="compositionally biased region" description="Basic residues" evidence="1">
    <location>
        <begin position="1"/>
        <end position="10"/>
    </location>
</feature>
<comment type="caution">
    <text evidence="2">The sequence shown here is derived from an EMBL/GenBank/DDBJ whole genome shotgun (WGS) entry which is preliminary data.</text>
</comment>
<name>A0AAD4XPH0_9MAGN</name>
<feature type="compositionally biased region" description="Polar residues" evidence="1">
    <location>
        <begin position="39"/>
        <end position="49"/>
    </location>
</feature>
<dbReference type="EMBL" id="JAJJMB010007312">
    <property type="protein sequence ID" value="KAI3930981.1"/>
    <property type="molecule type" value="Genomic_DNA"/>
</dbReference>
<feature type="compositionally biased region" description="Basic and acidic residues" evidence="1">
    <location>
        <begin position="12"/>
        <end position="36"/>
    </location>
</feature>
<feature type="region of interest" description="Disordered" evidence="1">
    <location>
        <begin position="1"/>
        <end position="49"/>
    </location>
</feature>
<sequence>MRRTAQRARRSSLTEKEREQLLEKRRSTNEMKRTRVCDATNNEGRAGTSSVHDANIIITCRSPRFIEQVQCQDEDAAEASRKRKGKSIAPYQVCFLSLSVLGLSKNGCEFRLMFNNKNCYWFCWREN</sequence>
<organism evidence="2 3">
    <name type="scientific">Papaver atlanticum</name>
    <dbReference type="NCBI Taxonomy" id="357466"/>
    <lineage>
        <taxon>Eukaryota</taxon>
        <taxon>Viridiplantae</taxon>
        <taxon>Streptophyta</taxon>
        <taxon>Embryophyta</taxon>
        <taxon>Tracheophyta</taxon>
        <taxon>Spermatophyta</taxon>
        <taxon>Magnoliopsida</taxon>
        <taxon>Ranunculales</taxon>
        <taxon>Papaveraceae</taxon>
        <taxon>Papaveroideae</taxon>
        <taxon>Papaver</taxon>
    </lineage>
</organism>
<keyword evidence="3" id="KW-1185">Reference proteome</keyword>
<proteinExistence type="predicted"/>
<evidence type="ECO:0000313" key="3">
    <source>
        <dbReference type="Proteomes" id="UP001202328"/>
    </source>
</evidence>
<evidence type="ECO:0000256" key="1">
    <source>
        <dbReference type="SAM" id="MobiDB-lite"/>
    </source>
</evidence>
<reference evidence="2" key="1">
    <citation type="submission" date="2022-04" db="EMBL/GenBank/DDBJ databases">
        <title>A functionally conserved STORR gene fusion in Papaver species that diverged 16.8 million years ago.</title>
        <authorList>
            <person name="Catania T."/>
        </authorList>
    </citation>
    <scope>NUCLEOTIDE SEQUENCE</scope>
    <source>
        <strain evidence="2">S-188037</strain>
    </source>
</reference>
<accession>A0AAD4XPH0</accession>
<evidence type="ECO:0000313" key="2">
    <source>
        <dbReference type="EMBL" id="KAI3930981.1"/>
    </source>
</evidence>
<protein>
    <submittedName>
        <fullName evidence="2">Uncharacterized protein</fullName>
    </submittedName>
</protein>
<gene>
    <name evidence="2" type="ORF">MKW98_030220</name>
</gene>
<dbReference type="AlphaFoldDB" id="A0AAD4XPH0"/>